<dbReference type="GO" id="GO:0016705">
    <property type="term" value="F:oxidoreductase activity, acting on paired donors, with incorporation or reduction of molecular oxygen"/>
    <property type="evidence" value="ECO:0007669"/>
    <property type="project" value="InterPro"/>
</dbReference>
<organism evidence="6 7">
    <name type="scientific">Bradyrhizobium arachidis</name>
    <dbReference type="NCBI Taxonomy" id="858423"/>
    <lineage>
        <taxon>Bacteria</taxon>
        <taxon>Pseudomonadati</taxon>
        <taxon>Pseudomonadota</taxon>
        <taxon>Alphaproteobacteria</taxon>
        <taxon>Hyphomicrobiales</taxon>
        <taxon>Nitrobacteraceae</taxon>
        <taxon>Bradyrhizobium</taxon>
    </lineage>
</organism>
<proteinExistence type="predicted"/>
<evidence type="ECO:0000256" key="1">
    <source>
        <dbReference type="ARBA" id="ARBA00022630"/>
    </source>
</evidence>
<sequence length="400" mass="44072">MTIVHKPGEIVGWPVFPSPAQYPDSPLAKSLKQPLLLGLFLPIQAGGWSASTLPRSTTWTFDYNRDLTLIAEALGFDLVFALSQWLPKGGYGGVFTGQALDSFITTASLAAVTSRIMLISTIHVLYGPIHPLHLAKYGATLDHIAGGRWGINVVTGHRAVEHEAFGWNQIEHDRRYELAAEFLEVLQRLWNDHENFSFSGQSPWKLSNAFVTPKPQFGRPILVNATGSDAGIAFAGRYSDIVFVTSPAGSSFDSAIEALPAHTQRVKQSAIDVGREVRTLLNPMVICRETERETWQYHDAIVAHIDPKASMQNFASDAHAWKGRVGVDAQKRRAIGGNIEVIGTPEQVVEQFVQLKKAGVDGLQLSFFDFKPDLDFFGRRVLPLMERAGLRHAVPRLQGG</sequence>
<evidence type="ECO:0000313" key="6">
    <source>
        <dbReference type="EMBL" id="QOZ73350.1"/>
    </source>
</evidence>
<dbReference type="AlphaFoldDB" id="A0AAE7P0T3"/>
<keyword evidence="3" id="KW-0560">Oxidoreductase</keyword>
<dbReference type="PANTHER" id="PTHR42847:SF4">
    <property type="entry name" value="ALKANESULFONATE MONOOXYGENASE-RELATED"/>
    <property type="match status" value="1"/>
</dbReference>
<dbReference type="Pfam" id="PF00296">
    <property type="entry name" value="Bac_luciferase"/>
    <property type="match status" value="1"/>
</dbReference>
<name>A0AAE7P0T3_9BRAD</name>
<accession>A0AAE7P0T3</accession>
<dbReference type="InterPro" id="IPR011251">
    <property type="entry name" value="Luciferase-like_dom"/>
</dbReference>
<dbReference type="Gene3D" id="3.20.20.30">
    <property type="entry name" value="Luciferase-like domain"/>
    <property type="match status" value="1"/>
</dbReference>
<dbReference type="KEGG" id="barh:WN72_14360"/>
<evidence type="ECO:0000256" key="3">
    <source>
        <dbReference type="ARBA" id="ARBA00023002"/>
    </source>
</evidence>
<dbReference type="GO" id="GO:0004497">
    <property type="term" value="F:monooxygenase activity"/>
    <property type="evidence" value="ECO:0007669"/>
    <property type="project" value="UniProtKB-KW"/>
</dbReference>
<keyword evidence="1" id="KW-0285">Flavoprotein</keyword>
<evidence type="ECO:0000256" key="2">
    <source>
        <dbReference type="ARBA" id="ARBA00022643"/>
    </source>
</evidence>
<evidence type="ECO:0000256" key="4">
    <source>
        <dbReference type="ARBA" id="ARBA00023033"/>
    </source>
</evidence>
<keyword evidence="2" id="KW-0288">FMN</keyword>
<gene>
    <name evidence="6" type="ORF">WN72_14360</name>
</gene>
<dbReference type="RefSeq" id="WP_092214927.1">
    <property type="nucleotide sequence ID" value="NZ_CP030050.1"/>
</dbReference>
<reference evidence="6 7" key="1">
    <citation type="submission" date="2018-06" db="EMBL/GenBank/DDBJ databases">
        <title>Comparative genomics of Bradyrhizobium nodulating Arachidis hypogaea.</title>
        <authorList>
            <person name="Li Y."/>
        </authorList>
    </citation>
    <scope>NUCLEOTIDE SEQUENCE [LARGE SCALE GENOMIC DNA]</scope>
    <source>
        <strain evidence="6 7">CCBAU 051107</strain>
    </source>
</reference>
<evidence type="ECO:0000313" key="7">
    <source>
        <dbReference type="Proteomes" id="UP000594015"/>
    </source>
</evidence>
<dbReference type="EMBL" id="CP030050">
    <property type="protein sequence ID" value="QOZ73350.1"/>
    <property type="molecule type" value="Genomic_DNA"/>
</dbReference>
<feature type="domain" description="Luciferase-like" evidence="5">
    <location>
        <begin position="38"/>
        <end position="361"/>
    </location>
</feature>
<keyword evidence="4" id="KW-0503">Monooxygenase</keyword>
<dbReference type="PANTHER" id="PTHR42847">
    <property type="entry name" value="ALKANESULFONATE MONOOXYGENASE"/>
    <property type="match status" value="1"/>
</dbReference>
<protein>
    <submittedName>
        <fullName evidence="6">LLM class flavin-dependent oxidoreductase</fullName>
    </submittedName>
</protein>
<dbReference type="Proteomes" id="UP000594015">
    <property type="component" value="Chromosome"/>
</dbReference>
<evidence type="ECO:0000259" key="5">
    <source>
        <dbReference type="Pfam" id="PF00296"/>
    </source>
</evidence>
<dbReference type="InterPro" id="IPR036661">
    <property type="entry name" value="Luciferase-like_sf"/>
</dbReference>
<dbReference type="CDD" id="cd01094">
    <property type="entry name" value="Alkanesulfonate_monoxygenase"/>
    <property type="match status" value="1"/>
</dbReference>
<dbReference type="SUPFAM" id="SSF51679">
    <property type="entry name" value="Bacterial luciferase-like"/>
    <property type="match status" value="1"/>
</dbReference>
<dbReference type="InterPro" id="IPR050172">
    <property type="entry name" value="SsuD_RutA_monooxygenase"/>
</dbReference>